<dbReference type="Gene3D" id="2.30.90.10">
    <property type="entry name" value="Heparin-binding Growth Factor, Midkine, Chain A- C-terminal Domain"/>
    <property type="match status" value="2"/>
</dbReference>
<proteinExistence type="predicted"/>
<dbReference type="EMBL" id="CAJHNH020002594">
    <property type="protein sequence ID" value="CAG5127173.1"/>
    <property type="molecule type" value="Genomic_DNA"/>
</dbReference>
<name>A0A8S3ZCU7_9EUPU</name>
<dbReference type="InterPro" id="IPR000762">
    <property type="entry name" value="Midkine_heparin-bd_GF"/>
</dbReference>
<feature type="region of interest" description="Disordered" evidence="1">
    <location>
        <begin position="123"/>
        <end position="152"/>
    </location>
</feature>
<dbReference type="Pfam" id="PF01091">
    <property type="entry name" value="PTN_MK_C"/>
    <property type="match status" value="2"/>
</dbReference>
<feature type="domain" description="Pleiotrophin/Midkine C-terminal" evidence="3">
    <location>
        <begin position="95"/>
        <end position="151"/>
    </location>
</feature>
<dbReference type="InterPro" id="IPR020090">
    <property type="entry name" value="PTN/MK_C_dom"/>
</dbReference>
<dbReference type="GO" id="GO:0008083">
    <property type="term" value="F:growth factor activity"/>
    <property type="evidence" value="ECO:0007669"/>
    <property type="project" value="InterPro"/>
</dbReference>
<keyword evidence="2" id="KW-0732">Signal</keyword>
<feature type="signal peptide" evidence="2">
    <location>
        <begin position="1"/>
        <end position="27"/>
    </location>
</feature>
<dbReference type="OrthoDB" id="10024128at2759"/>
<organism evidence="4 5">
    <name type="scientific">Candidula unifasciata</name>
    <dbReference type="NCBI Taxonomy" id="100452"/>
    <lineage>
        <taxon>Eukaryota</taxon>
        <taxon>Metazoa</taxon>
        <taxon>Spiralia</taxon>
        <taxon>Lophotrochozoa</taxon>
        <taxon>Mollusca</taxon>
        <taxon>Gastropoda</taxon>
        <taxon>Heterobranchia</taxon>
        <taxon>Euthyneura</taxon>
        <taxon>Panpulmonata</taxon>
        <taxon>Eupulmonata</taxon>
        <taxon>Stylommatophora</taxon>
        <taxon>Helicina</taxon>
        <taxon>Helicoidea</taxon>
        <taxon>Geomitridae</taxon>
        <taxon>Candidula</taxon>
    </lineage>
</organism>
<dbReference type="InterPro" id="IPR038130">
    <property type="entry name" value="PTN/MK_C_dom_sf"/>
</dbReference>
<feature type="domain" description="Pleiotrophin/Midkine C-terminal" evidence="3">
    <location>
        <begin position="41"/>
        <end position="93"/>
    </location>
</feature>
<protein>
    <recommendedName>
        <fullName evidence="3">Pleiotrophin/Midkine C-terminal domain-containing protein</fullName>
    </recommendedName>
</protein>
<evidence type="ECO:0000256" key="2">
    <source>
        <dbReference type="SAM" id="SignalP"/>
    </source>
</evidence>
<evidence type="ECO:0000256" key="1">
    <source>
        <dbReference type="SAM" id="MobiDB-lite"/>
    </source>
</evidence>
<dbReference type="PANTHER" id="PTHR13850:SF5">
    <property type="entry name" value="PLEIOTROPHIN_MIDKINE N-TERMINAL DOMAIN-CONTAINING PROTEIN"/>
    <property type="match status" value="1"/>
</dbReference>
<evidence type="ECO:0000313" key="5">
    <source>
        <dbReference type="Proteomes" id="UP000678393"/>
    </source>
</evidence>
<keyword evidence="5" id="KW-1185">Reference proteome</keyword>
<dbReference type="Proteomes" id="UP000678393">
    <property type="component" value="Unassembled WGS sequence"/>
</dbReference>
<evidence type="ECO:0000313" key="4">
    <source>
        <dbReference type="EMBL" id="CAG5127173.1"/>
    </source>
</evidence>
<dbReference type="PANTHER" id="PTHR13850">
    <property type="entry name" value="PLEIOTROPHIN FAMILY MEMBER"/>
    <property type="match status" value="1"/>
</dbReference>
<feature type="non-terminal residue" evidence="4">
    <location>
        <position position="152"/>
    </location>
</feature>
<comment type="caution">
    <text evidence="4">The sequence shown here is derived from an EMBL/GenBank/DDBJ whole genome shotgun (WGS) entry which is preliminary data.</text>
</comment>
<reference evidence="4" key="1">
    <citation type="submission" date="2021-04" db="EMBL/GenBank/DDBJ databases">
        <authorList>
            <consortium name="Molecular Ecology Group"/>
        </authorList>
    </citation>
    <scope>NUCLEOTIDE SEQUENCE</scope>
</reference>
<gene>
    <name evidence="4" type="ORF">CUNI_LOCUS12731</name>
</gene>
<evidence type="ECO:0000259" key="3">
    <source>
        <dbReference type="Pfam" id="PF01091"/>
    </source>
</evidence>
<dbReference type="AlphaFoldDB" id="A0A8S3ZCU7"/>
<feature type="chain" id="PRO_5035917069" description="Pleiotrophin/Midkine C-terminal domain-containing protein" evidence="2">
    <location>
        <begin position="28"/>
        <end position="152"/>
    </location>
</feature>
<accession>A0A8S3ZCU7</accession>
<sequence length="152" mass="16769">MKQFSILCVLLLVMVVLLSVFLGSTEAKKNKGNRKVKAGVCKYDRKGSESPCNTTTNAMTITLNLRKGDPASCAPSKTVSKSCNDKSQTKKKKVKGCKYERRGSDWTECDATTNERTKVMKLKAGSNPECPETRSKIKSCGNKQKGSRRPKK</sequence>